<name>A0A2G9CI21_9BURK</name>
<comment type="caution">
    <text evidence="1">The sequence shown here is derived from an EMBL/GenBank/DDBJ whole genome shotgun (WGS) entry which is preliminary data.</text>
</comment>
<dbReference type="SUPFAM" id="SSF51695">
    <property type="entry name" value="PLC-like phosphodiesterases"/>
    <property type="match status" value="1"/>
</dbReference>
<dbReference type="GO" id="GO:0008081">
    <property type="term" value="F:phosphoric diester hydrolase activity"/>
    <property type="evidence" value="ECO:0007669"/>
    <property type="project" value="InterPro"/>
</dbReference>
<protein>
    <recommendedName>
        <fullName evidence="3">GP-PDE domain-containing protein</fullName>
    </recommendedName>
</protein>
<keyword evidence="2" id="KW-1185">Reference proteome</keyword>
<dbReference type="GO" id="GO:0006629">
    <property type="term" value="P:lipid metabolic process"/>
    <property type="evidence" value="ECO:0007669"/>
    <property type="project" value="InterPro"/>
</dbReference>
<evidence type="ECO:0000313" key="2">
    <source>
        <dbReference type="Proteomes" id="UP000231501"/>
    </source>
</evidence>
<proteinExistence type="predicted"/>
<dbReference type="Gene3D" id="3.20.20.190">
    <property type="entry name" value="Phosphatidylinositol (PI) phosphodiesterase"/>
    <property type="match status" value="1"/>
</dbReference>
<evidence type="ECO:0008006" key="3">
    <source>
        <dbReference type="Google" id="ProtNLM"/>
    </source>
</evidence>
<evidence type="ECO:0000313" key="1">
    <source>
        <dbReference type="EMBL" id="PIM55149.1"/>
    </source>
</evidence>
<accession>A0A2G9CI21</accession>
<sequence length="211" mass="23301">MRIAHALGESDQRTANTLGAARRAYAAGLRVLEVDLVLEGGELRCQHDPGPQGDLLKDGCNINTLLSTVPRDAWIVLDLKSDIETAGQYIVDRIQGTPDERRVVFQLYQPKDFSLFNRWQSRANLPGPILSTYRVRRSVDHVARHADRLGVGAFAVPLDRLPALSFRPAGARILAHPVHDCLSWAEALRRVDGVYTLSSLQCASLSPVRST</sequence>
<gene>
    <name evidence="1" type="ORF">CS062_01040</name>
</gene>
<organism evidence="1 2">
    <name type="scientific">Roseateles chitinivorans</name>
    <dbReference type="NCBI Taxonomy" id="2917965"/>
    <lineage>
        <taxon>Bacteria</taxon>
        <taxon>Pseudomonadati</taxon>
        <taxon>Pseudomonadota</taxon>
        <taxon>Betaproteobacteria</taxon>
        <taxon>Burkholderiales</taxon>
        <taxon>Sphaerotilaceae</taxon>
        <taxon>Roseateles</taxon>
    </lineage>
</organism>
<reference evidence="1 2" key="1">
    <citation type="submission" date="2017-11" db="EMBL/GenBank/DDBJ databases">
        <title>Draft genome sequence of Mitsuaria sp. HWN-4.</title>
        <authorList>
            <person name="Gundlapally S.R."/>
        </authorList>
    </citation>
    <scope>NUCLEOTIDE SEQUENCE [LARGE SCALE GENOMIC DNA]</scope>
    <source>
        <strain evidence="1 2">HWN-4</strain>
    </source>
</reference>
<dbReference type="InterPro" id="IPR017946">
    <property type="entry name" value="PLC-like_Pdiesterase_TIM-brl"/>
</dbReference>
<dbReference type="AlphaFoldDB" id="A0A2G9CI21"/>
<dbReference type="EMBL" id="PEOG01000005">
    <property type="protein sequence ID" value="PIM55149.1"/>
    <property type="molecule type" value="Genomic_DNA"/>
</dbReference>
<dbReference type="Proteomes" id="UP000231501">
    <property type="component" value="Unassembled WGS sequence"/>
</dbReference>